<dbReference type="AlphaFoldDB" id="A0A915HM94"/>
<accession>A0A915HM94</accession>
<name>A0A915HM94_ROMCU</name>
<evidence type="ECO:0000313" key="1">
    <source>
        <dbReference type="Proteomes" id="UP000887565"/>
    </source>
</evidence>
<proteinExistence type="predicted"/>
<reference evidence="2" key="1">
    <citation type="submission" date="2022-11" db="UniProtKB">
        <authorList>
            <consortium name="WormBaseParasite"/>
        </authorList>
    </citation>
    <scope>IDENTIFICATION</scope>
</reference>
<keyword evidence="1" id="KW-1185">Reference proteome</keyword>
<organism evidence="1 2">
    <name type="scientific">Romanomermis culicivorax</name>
    <name type="common">Nematode worm</name>
    <dbReference type="NCBI Taxonomy" id="13658"/>
    <lineage>
        <taxon>Eukaryota</taxon>
        <taxon>Metazoa</taxon>
        <taxon>Ecdysozoa</taxon>
        <taxon>Nematoda</taxon>
        <taxon>Enoplea</taxon>
        <taxon>Dorylaimia</taxon>
        <taxon>Mermithida</taxon>
        <taxon>Mermithoidea</taxon>
        <taxon>Mermithidae</taxon>
        <taxon>Romanomermis</taxon>
    </lineage>
</organism>
<sequence length="276" mass="32690">MCFSVVDLYFGNVINRRFHYFCRKREIVKRLQRSKPTTKQFVKHLLRKVYSELKSKKRKLSSIDKFLSTNHVYSKNSKKNSVRSAPTILILSKACQEPKDVLLSRKLNFTADCEIRNRMKNKTELMKHAENFAKRARNSTGYVEKYVCLGKIQAHACHELSGITHCLECVYPYRVSSDYCRFMDFRKIHKNLPTNKLESHGFIDYPSYAKYSLVDKNKTLFNEFLPRRRLVENDDKWSQRLACYVIRCLVDQYKLLLAREEKILNDCSKWKLTGSK</sequence>
<evidence type="ECO:0000313" key="2">
    <source>
        <dbReference type="WBParaSite" id="nRc.2.0.1.t02457-RA"/>
    </source>
</evidence>
<protein>
    <submittedName>
        <fullName evidence="2">Uncharacterized protein</fullName>
    </submittedName>
</protein>
<dbReference type="Proteomes" id="UP000887565">
    <property type="component" value="Unplaced"/>
</dbReference>
<dbReference type="WBParaSite" id="nRc.2.0.1.t02457-RA">
    <property type="protein sequence ID" value="nRc.2.0.1.t02457-RA"/>
    <property type="gene ID" value="nRc.2.0.1.g02457"/>
</dbReference>